<protein>
    <recommendedName>
        <fullName evidence="9">TRAP transporter small permease protein</fullName>
    </recommendedName>
</protein>
<evidence type="ECO:0000256" key="4">
    <source>
        <dbReference type="ARBA" id="ARBA00022519"/>
    </source>
</evidence>
<evidence type="ECO:0000256" key="9">
    <source>
        <dbReference type="RuleBase" id="RU369079"/>
    </source>
</evidence>
<keyword evidence="7 9" id="KW-0472">Membrane</keyword>
<comment type="subunit">
    <text evidence="9">The complex comprises the extracytoplasmic solute receptor protein and the two transmembrane proteins.</text>
</comment>
<feature type="transmembrane region" description="Helical" evidence="9">
    <location>
        <begin position="21"/>
        <end position="40"/>
    </location>
</feature>
<accession>A0A1N7JIF5</accession>
<keyword evidence="3" id="KW-1003">Cell membrane</keyword>
<comment type="subcellular location">
    <subcellularLocation>
        <location evidence="1 9">Cell inner membrane</location>
        <topology evidence="1 9">Multi-pass membrane protein</topology>
    </subcellularLocation>
</comment>
<evidence type="ECO:0000256" key="3">
    <source>
        <dbReference type="ARBA" id="ARBA00022475"/>
    </source>
</evidence>
<name>A0A1N7JIF5_9GAMM</name>
<comment type="function">
    <text evidence="9">Part of the tripartite ATP-independent periplasmic (TRAP) transport system.</text>
</comment>
<dbReference type="RefSeq" id="WP_076514216.1">
    <property type="nucleotide sequence ID" value="NZ_FTOH01000002.1"/>
</dbReference>
<evidence type="ECO:0000256" key="6">
    <source>
        <dbReference type="ARBA" id="ARBA00022989"/>
    </source>
</evidence>
<dbReference type="Proteomes" id="UP000185639">
    <property type="component" value="Unassembled WGS sequence"/>
</dbReference>
<evidence type="ECO:0000256" key="7">
    <source>
        <dbReference type="ARBA" id="ARBA00023136"/>
    </source>
</evidence>
<dbReference type="STRING" id="484498.SAMN05421686_10232"/>
<dbReference type="PANTHER" id="PTHR35011">
    <property type="entry name" value="2,3-DIKETO-L-GULONATE TRAP TRANSPORTER SMALL PERMEASE PROTEIN YIAM"/>
    <property type="match status" value="1"/>
</dbReference>
<dbReference type="PANTHER" id="PTHR35011:SF4">
    <property type="entry name" value="SLL1102 PROTEIN"/>
    <property type="match status" value="1"/>
</dbReference>
<dbReference type="GO" id="GO:0022857">
    <property type="term" value="F:transmembrane transporter activity"/>
    <property type="evidence" value="ECO:0007669"/>
    <property type="project" value="UniProtKB-UniRule"/>
</dbReference>
<keyword evidence="2 9" id="KW-0813">Transport</keyword>
<evidence type="ECO:0000259" key="10">
    <source>
        <dbReference type="Pfam" id="PF04290"/>
    </source>
</evidence>
<dbReference type="Pfam" id="PF04290">
    <property type="entry name" value="DctQ"/>
    <property type="match status" value="1"/>
</dbReference>
<dbReference type="OrthoDB" id="9795655at2"/>
<comment type="similarity">
    <text evidence="8 9">Belongs to the TRAP transporter small permease family.</text>
</comment>
<feature type="transmembrane region" description="Helical" evidence="9">
    <location>
        <begin position="52"/>
        <end position="68"/>
    </location>
</feature>
<dbReference type="EMBL" id="FTOH01000002">
    <property type="protein sequence ID" value="SIS49090.1"/>
    <property type="molecule type" value="Genomic_DNA"/>
</dbReference>
<dbReference type="AlphaFoldDB" id="A0A1N7JIF5"/>
<evidence type="ECO:0000256" key="2">
    <source>
        <dbReference type="ARBA" id="ARBA00022448"/>
    </source>
</evidence>
<organism evidence="11 12">
    <name type="scientific">Thalassolituus maritimus</name>
    <dbReference type="NCBI Taxonomy" id="484498"/>
    <lineage>
        <taxon>Bacteria</taxon>
        <taxon>Pseudomonadati</taxon>
        <taxon>Pseudomonadota</taxon>
        <taxon>Gammaproteobacteria</taxon>
        <taxon>Oceanospirillales</taxon>
        <taxon>Oceanospirillaceae</taxon>
        <taxon>Thalassolituus</taxon>
    </lineage>
</organism>
<gene>
    <name evidence="11" type="ORF">SAMN05421686_10232</name>
</gene>
<dbReference type="InterPro" id="IPR055348">
    <property type="entry name" value="DctQ"/>
</dbReference>
<feature type="transmembrane region" description="Helical" evidence="9">
    <location>
        <begin position="131"/>
        <end position="153"/>
    </location>
</feature>
<keyword evidence="6 9" id="KW-1133">Transmembrane helix</keyword>
<feature type="transmembrane region" description="Helical" evidence="9">
    <location>
        <begin position="89"/>
        <end position="111"/>
    </location>
</feature>
<keyword evidence="12" id="KW-1185">Reference proteome</keyword>
<feature type="domain" description="Tripartite ATP-independent periplasmic transporters DctQ component" evidence="10">
    <location>
        <begin position="26"/>
        <end position="160"/>
    </location>
</feature>
<dbReference type="GO" id="GO:0005886">
    <property type="term" value="C:plasma membrane"/>
    <property type="evidence" value="ECO:0007669"/>
    <property type="project" value="UniProtKB-SubCell"/>
</dbReference>
<evidence type="ECO:0000256" key="1">
    <source>
        <dbReference type="ARBA" id="ARBA00004429"/>
    </source>
</evidence>
<evidence type="ECO:0000313" key="12">
    <source>
        <dbReference type="Proteomes" id="UP000185639"/>
    </source>
</evidence>
<keyword evidence="4 9" id="KW-0997">Cell inner membrane</keyword>
<proteinExistence type="inferred from homology"/>
<evidence type="ECO:0000256" key="8">
    <source>
        <dbReference type="ARBA" id="ARBA00038436"/>
    </source>
</evidence>
<evidence type="ECO:0000256" key="5">
    <source>
        <dbReference type="ARBA" id="ARBA00022692"/>
    </source>
</evidence>
<dbReference type="InterPro" id="IPR007387">
    <property type="entry name" value="TRAP_DctQ"/>
</dbReference>
<sequence length="179" mass="20345">MSQLISLIDRFTSATGRITRWLSLFMVLATCSVVVLRYLFDMPSIALQESVMYLHASLFMLGAAYTWQQGGHVRVDVFYRGWTAERRHWVERLGIILLVLPTSLFLLWASWEYVGNAWAIRERSQEAAGLPFIYLLKTLIVVLPVTLILQAIAELLRTFTGLKADTDITNDSSEANHHG</sequence>
<reference evidence="12" key="1">
    <citation type="submission" date="2017-01" db="EMBL/GenBank/DDBJ databases">
        <authorList>
            <person name="Varghese N."/>
            <person name="Submissions S."/>
        </authorList>
    </citation>
    <scope>NUCLEOTIDE SEQUENCE [LARGE SCALE GENOMIC DNA]</scope>
    <source>
        <strain evidence="12">DSM 24913</strain>
    </source>
</reference>
<keyword evidence="5 9" id="KW-0812">Transmembrane</keyword>
<evidence type="ECO:0000313" key="11">
    <source>
        <dbReference type="EMBL" id="SIS49090.1"/>
    </source>
</evidence>